<dbReference type="InterPro" id="IPR036921">
    <property type="entry name" value="PurM-like_N_sf"/>
</dbReference>
<dbReference type="InterPro" id="IPR010918">
    <property type="entry name" value="PurM-like_C_dom"/>
</dbReference>
<dbReference type="FunFam" id="3.90.650.10:FF:000011">
    <property type="entry name" value="Phosphoribosylformylglycinamidine cyclo-ligase"/>
    <property type="match status" value="1"/>
</dbReference>
<dbReference type="CDD" id="cd02196">
    <property type="entry name" value="PurM"/>
    <property type="match status" value="1"/>
</dbReference>
<dbReference type="GO" id="GO:0046084">
    <property type="term" value="P:adenine biosynthetic process"/>
    <property type="evidence" value="ECO:0007669"/>
    <property type="project" value="TreeGrafter"/>
</dbReference>
<comment type="subcellular location">
    <subcellularLocation>
        <location evidence="1">Cytoplasm</location>
    </subcellularLocation>
</comment>
<evidence type="ECO:0000256" key="11">
    <source>
        <dbReference type="ARBA" id="ARBA00031908"/>
    </source>
</evidence>
<comment type="pathway">
    <text evidence="2">Purine metabolism; IMP biosynthesis via de novo pathway; 5-amino-1-(5-phospho-D-ribosyl)imidazole from N(2)-formyl-N(1)-(5-phospho-D-ribosyl)glycinamide: step 2/2.</text>
</comment>
<dbReference type="PANTHER" id="PTHR10520">
    <property type="entry name" value="TRIFUNCTIONAL PURINE BIOSYNTHETIC PROTEIN ADENOSINE-3-RELATED"/>
    <property type="match status" value="1"/>
</dbReference>
<evidence type="ECO:0000256" key="7">
    <source>
        <dbReference type="ARBA" id="ARBA00022598"/>
    </source>
</evidence>
<keyword evidence="6" id="KW-0963">Cytoplasm</keyword>
<comment type="caution">
    <text evidence="16">The sequence shown here is derived from an EMBL/GenBank/DDBJ whole genome shotgun (WGS) entry which is preliminary data.</text>
</comment>
<dbReference type="CDD" id="cd00093">
    <property type="entry name" value="HTH_XRE"/>
    <property type="match status" value="1"/>
</dbReference>
<evidence type="ECO:0000256" key="13">
    <source>
        <dbReference type="ARBA" id="ARBA00033093"/>
    </source>
</evidence>
<dbReference type="GO" id="GO:0004641">
    <property type="term" value="F:phosphoribosylformylglycinamidine cyclo-ligase activity"/>
    <property type="evidence" value="ECO:0007669"/>
    <property type="project" value="UniProtKB-EC"/>
</dbReference>
<evidence type="ECO:0000256" key="10">
    <source>
        <dbReference type="ARBA" id="ARBA00022840"/>
    </source>
</evidence>
<dbReference type="InterPro" id="IPR001387">
    <property type="entry name" value="Cro/C1-type_HTH"/>
</dbReference>
<keyword evidence="10" id="KW-0067">ATP-binding</keyword>
<evidence type="ECO:0000256" key="6">
    <source>
        <dbReference type="ARBA" id="ARBA00022490"/>
    </source>
</evidence>
<evidence type="ECO:0000256" key="9">
    <source>
        <dbReference type="ARBA" id="ARBA00022755"/>
    </source>
</evidence>
<reference evidence="16" key="1">
    <citation type="journal article" date="2021" name="PeerJ">
        <title>Extensive microbial diversity within the chicken gut microbiome revealed by metagenomics and culture.</title>
        <authorList>
            <person name="Gilroy R."/>
            <person name="Ravi A."/>
            <person name="Getino M."/>
            <person name="Pursley I."/>
            <person name="Horton D.L."/>
            <person name="Alikhan N.F."/>
            <person name="Baker D."/>
            <person name="Gharbi K."/>
            <person name="Hall N."/>
            <person name="Watson M."/>
            <person name="Adriaenssens E.M."/>
            <person name="Foster-Nyarko E."/>
            <person name="Jarju S."/>
            <person name="Secka A."/>
            <person name="Antonio M."/>
            <person name="Oren A."/>
            <person name="Chaudhuri R.R."/>
            <person name="La Ragione R."/>
            <person name="Hildebrand F."/>
            <person name="Pallen M.J."/>
        </authorList>
    </citation>
    <scope>NUCLEOTIDE SEQUENCE</scope>
    <source>
        <strain evidence="16">ChiSxjej3B15-24422</strain>
    </source>
</reference>
<proteinExistence type="inferred from homology"/>
<dbReference type="SMART" id="SM00530">
    <property type="entry name" value="HTH_XRE"/>
    <property type="match status" value="1"/>
</dbReference>
<dbReference type="GO" id="GO:0005829">
    <property type="term" value="C:cytosol"/>
    <property type="evidence" value="ECO:0007669"/>
    <property type="project" value="TreeGrafter"/>
</dbReference>
<dbReference type="InterPro" id="IPR010982">
    <property type="entry name" value="Lambda_DNA-bd_dom_sf"/>
</dbReference>
<keyword evidence="9" id="KW-0658">Purine biosynthesis</keyword>
<dbReference type="SUPFAM" id="SSF56042">
    <property type="entry name" value="PurM C-terminal domain-like"/>
    <property type="match status" value="1"/>
</dbReference>
<keyword evidence="7 16" id="KW-0436">Ligase</keyword>
<evidence type="ECO:0000256" key="8">
    <source>
        <dbReference type="ARBA" id="ARBA00022741"/>
    </source>
</evidence>
<dbReference type="GO" id="GO:0005524">
    <property type="term" value="F:ATP binding"/>
    <property type="evidence" value="ECO:0007669"/>
    <property type="project" value="UniProtKB-KW"/>
</dbReference>
<comment type="similarity">
    <text evidence="3">Belongs to the AIR synthase family.</text>
</comment>
<dbReference type="AlphaFoldDB" id="A0A9D2C8U0"/>
<evidence type="ECO:0000313" key="17">
    <source>
        <dbReference type="Proteomes" id="UP000824007"/>
    </source>
</evidence>
<keyword evidence="8" id="KW-0547">Nucleotide-binding</keyword>
<dbReference type="Proteomes" id="UP000824007">
    <property type="component" value="Unassembled WGS sequence"/>
</dbReference>
<dbReference type="Gene3D" id="3.30.1330.10">
    <property type="entry name" value="PurM-like, N-terminal domain"/>
    <property type="match status" value="1"/>
</dbReference>
<dbReference type="SUPFAM" id="SSF47413">
    <property type="entry name" value="lambda repressor-like DNA-binding domains"/>
    <property type="match status" value="1"/>
</dbReference>
<dbReference type="InterPro" id="IPR004733">
    <property type="entry name" value="PurM_cligase"/>
</dbReference>
<dbReference type="Pfam" id="PF00586">
    <property type="entry name" value="AIRS"/>
    <property type="match status" value="1"/>
</dbReference>
<reference evidence="16" key="2">
    <citation type="submission" date="2021-04" db="EMBL/GenBank/DDBJ databases">
        <authorList>
            <person name="Gilroy R."/>
        </authorList>
    </citation>
    <scope>NUCLEOTIDE SEQUENCE</scope>
    <source>
        <strain evidence="16">ChiSxjej3B15-24422</strain>
    </source>
</reference>
<protein>
    <recommendedName>
        <fullName evidence="5">Phosphoribosylformylglycinamidine cyclo-ligase</fullName>
        <ecNumber evidence="4">6.3.3.1</ecNumber>
    </recommendedName>
    <alternativeName>
        <fullName evidence="12">AIR synthase</fullName>
    </alternativeName>
    <alternativeName>
        <fullName evidence="13">AIRS</fullName>
    </alternativeName>
    <alternativeName>
        <fullName evidence="11">Phosphoribosyl-aminoimidazole synthetase</fullName>
    </alternativeName>
</protein>
<dbReference type="InterPro" id="IPR036676">
    <property type="entry name" value="PurM-like_C_sf"/>
</dbReference>
<dbReference type="SUPFAM" id="SSF55326">
    <property type="entry name" value="PurM N-terminal domain-like"/>
    <property type="match status" value="1"/>
</dbReference>
<dbReference type="EMBL" id="DXDD01000178">
    <property type="protein sequence ID" value="HIY61871.1"/>
    <property type="molecule type" value="Genomic_DNA"/>
</dbReference>
<accession>A0A9D2C8U0</accession>
<name>A0A9D2C8U0_9FIRM</name>
<dbReference type="NCBIfam" id="TIGR00878">
    <property type="entry name" value="purM"/>
    <property type="match status" value="1"/>
</dbReference>
<evidence type="ECO:0000256" key="14">
    <source>
        <dbReference type="ARBA" id="ARBA00049057"/>
    </source>
</evidence>
<evidence type="ECO:0000256" key="3">
    <source>
        <dbReference type="ARBA" id="ARBA00010280"/>
    </source>
</evidence>
<dbReference type="Gene3D" id="1.10.260.40">
    <property type="entry name" value="lambda repressor-like DNA-binding domains"/>
    <property type="match status" value="1"/>
</dbReference>
<feature type="domain" description="HTH cro/C1-type" evidence="15">
    <location>
        <begin position="11"/>
        <end position="65"/>
    </location>
</feature>
<evidence type="ECO:0000313" key="16">
    <source>
        <dbReference type="EMBL" id="HIY61871.1"/>
    </source>
</evidence>
<evidence type="ECO:0000256" key="1">
    <source>
        <dbReference type="ARBA" id="ARBA00004496"/>
    </source>
</evidence>
<evidence type="ECO:0000256" key="4">
    <source>
        <dbReference type="ARBA" id="ARBA00013047"/>
    </source>
</evidence>
<dbReference type="GO" id="GO:0006189">
    <property type="term" value="P:'de novo' IMP biosynthetic process"/>
    <property type="evidence" value="ECO:0007669"/>
    <property type="project" value="InterPro"/>
</dbReference>
<evidence type="ECO:0000256" key="2">
    <source>
        <dbReference type="ARBA" id="ARBA00004686"/>
    </source>
</evidence>
<comment type="catalytic activity">
    <reaction evidence="14">
        <text>2-formamido-N(1)-(5-O-phospho-beta-D-ribosyl)acetamidine + ATP = 5-amino-1-(5-phospho-beta-D-ribosyl)imidazole + ADP + phosphate + H(+)</text>
        <dbReference type="Rhea" id="RHEA:23032"/>
        <dbReference type="ChEBI" id="CHEBI:15378"/>
        <dbReference type="ChEBI" id="CHEBI:30616"/>
        <dbReference type="ChEBI" id="CHEBI:43474"/>
        <dbReference type="ChEBI" id="CHEBI:137981"/>
        <dbReference type="ChEBI" id="CHEBI:147287"/>
        <dbReference type="ChEBI" id="CHEBI:456216"/>
        <dbReference type="EC" id="6.3.3.1"/>
    </reaction>
</comment>
<organism evidence="16 17">
    <name type="scientific">Candidatus Eisenbergiella pullistercoris</name>
    <dbReference type="NCBI Taxonomy" id="2838555"/>
    <lineage>
        <taxon>Bacteria</taxon>
        <taxon>Bacillati</taxon>
        <taxon>Bacillota</taxon>
        <taxon>Clostridia</taxon>
        <taxon>Lachnospirales</taxon>
        <taxon>Lachnospiraceae</taxon>
        <taxon>Eisenbergiella</taxon>
    </lineage>
</organism>
<gene>
    <name evidence="16" type="primary">purM</name>
    <name evidence="16" type="ORF">H9831_14550</name>
</gene>
<dbReference type="Pfam" id="PF02769">
    <property type="entry name" value="AIRS_C"/>
    <property type="match status" value="1"/>
</dbReference>
<dbReference type="Gene3D" id="3.90.650.10">
    <property type="entry name" value="PurM-like C-terminal domain"/>
    <property type="match status" value="1"/>
</dbReference>
<evidence type="ECO:0000259" key="15">
    <source>
        <dbReference type="PROSITE" id="PS50943"/>
    </source>
</evidence>
<dbReference type="Pfam" id="PF01381">
    <property type="entry name" value="HTH_3"/>
    <property type="match status" value="1"/>
</dbReference>
<sequence length="415" mass="45627">MLDMQKIGGFIAEKRRQHGLTQQQLAGQLNISFQAISKWENGTASPNIELLAELAAVLGVTTDELLAGREKTKEGLSYSRAGVDIAYTDAMKREMAKVLEQKDCRVLNGLGAFASLYDIDFPDMKHPVLVLKAEEPGSKQKLAVEYGYTESICHDMINHLVNDIIVMGARPLAVLDTIVCGNAEKDTIHALVKGISDACRENECSLVGGETSIQPQVVNAGTYVLTASIAGIVERERIIDGSAVREGDVILAAASNGLHTNGYSLVRLMMERMPQIKLERIEGLTFIEQIMKPHTPYYKAVKEAAERKLLHAMAHITGGGIAGNLCRVIPDGLTARIDLSRLRIPAIFRYIREQGEIQEDEMLRTFNCGAGLVLVAGREHADTVKRLVSRQCPCYEIGEIISGQEKVKLEGRMNW</sequence>
<dbReference type="GO" id="GO:0004637">
    <property type="term" value="F:phosphoribosylamine-glycine ligase activity"/>
    <property type="evidence" value="ECO:0007669"/>
    <property type="project" value="TreeGrafter"/>
</dbReference>
<dbReference type="PANTHER" id="PTHR10520:SF12">
    <property type="entry name" value="TRIFUNCTIONAL PURINE BIOSYNTHETIC PROTEIN ADENOSINE-3"/>
    <property type="match status" value="1"/>
</dbReference>
<dbReference type="EC" id="6.3.3.1" evidence="4"/>
<dbReference type="GO" id="GO:0003677">
    <property type="term" value="F:DNA binding"/>
    <property type="evidence" value="ECO:0007669"/>
    <property type="project" value="InterPro"/>
</dbReference>
<dbReference type="PROSITE" id="PS50943">
    <property type="entry name" value="HTH_CROC1"/>
    <property type="match status" value="1"/>
</dbReference>
<dbReference type="InterPro" id="IPR016188">
    <property type="entry name" value="PurM-like_N"/>
</dbReference>
<evidence type="ECO:0000256" key="5">
    <source>
        <dbReference type="ARBA" id="ARBA00020367"/>
    </source>
</evidence>
<evidence type="ECO:0000256" key="12">
    <source>
        <dbReference type="ARBA" id="ARBA00032931"/>
    </source>
</evidence>